<dbReference type="GO" id="GO:0015979">
    <property type="term" value="P:photosynthesis"/>
    <property type="evidence" value="ECO:0007669"/>
    <property type="project" value="UniProtKB-KW"/>
</dbReference>
<gene>
    <name evidence="4" type="ORF">E3O19_13195</name>
</gene>
<organism evidence="4 5">
    <name type="scientific">Cryobacterium algoritolerans</name>
    <dbReference type="NCBI Taxonomy" id="1259184"/>
    <lineage>
        <taxon>Bacteria</taxon>
        <taxon>Bacillati</taxon>
        <taxon>Actinomycetota</taxon>
        <taxon>Actinomycetes</taxon>
        <taxon>Micrococcales</taxon>
        <taxon>Microbacteriaceae</taxon>
        <taxon>Cryobacterium</taxon>
    </lineage>
</organism>
<comment type="caution">
    <text evidence="4">The sequence shown here is derived from an EMBL/GenBank/DDBJ whole genome shotgun (WGS) entry which is preliminary data.</text>
</comment>
<dbReference type="PANTHER" id="PTHR47128">
    <property type="match status" value="1"/>
</dbReference>
<reference evidence="4 5" key="1">
    <citation type="submission" date="2019-03" db="EMBL/GenBank/DDBJ databases">
        <title>Genomics of glacier-inhabiting Cryobacterium strains.</title>
        <authorList>
            <person name="Liu Q."/>
            <person name="Xin Y.-H."/>
        </authorList>
    </citation>
    <scope>NUCLEOTIDE SEQUENCE [LARGE SCALE GENOMIC DNA]</scope>
    <source>
        <strain evidence="4 5">MDT1-3</strain>
    </source>
</reference>
<accession>A0A4R8WP75</accession>
<dbReference type="CDD" id="cd05243">
    <property type="entry name" value="SDR_a5"/>
    <property type="match status" value="1"/>
</dbReference>
<name>A0A4R8WP75_9MICO</name>
<dbReference type="Pfam" id="PF13460">
    <property type="entry name" value="NAD_binding_10"/>
    <property type="match status" value="1"/>
</dbReference>
<dbReference type="InterPro" id="IPR044256">
    <property type="entry name" value="HCF244-like"/>
</dbReference>
<keyword evidence="2" id="KW-0604">Photosystem II</keyword>
<dbReference type="PANTHER" id="PTHR47128:SF2">
    <property type="entry name" value="PROTEIN HIGH CHLOROPHYLL FLUORESCENCE PHENOTYPE 244, CHLOROPLASTIC"/>
    <property type="match status" value="1"/>
</dbReference>
<protein>
    <submittedName>
        <fullName evidence="4">SDR family oxidoreductase</fullName>
    </submittedName>
</protein>
<evidence type="ECO:0000256" key="2">
    <source>
        <dbReference type="ARBA" id="ARBA00023276"/>
    </source>
</evidence>
<evidence type="ECO:0000313" key="4">
    <source>
        <dbReference type="EMBL" id="TFC12435.1"/>
    </source>
</evidence>
<evidence type="ECO:0000313" key="5">
    <source>
        <dbReference type="Proteomes" id="UP000298412"/>
    </source>
</evidence>
<keyword evidence="5" id="KW-1185">Reference proteome</keyword>
<dbReference type="GO" id="GO:0009523">
    <property type="term" value="C:photosystem II"/>
    <property type="evidence" value="ECO:0007669"/>
    <property type="project" value="UniProtKB-KW"/>
</dbReference>
<evidence type="ECO:0000256" key="1">
    <source>
        <dbReference type="ARBA" id="ARBA00022531"/>
    </source>
</evidence>
<dbReference type="AlphaFoldDB" id="A0A4R8WP75"/>
<dbReference type="InterPro" id="IPR016040">
    <property type="entry name" value="NAD(P)-bd_dom"/>
</dbReference>
<proteinExistence type="predicted"/>
<dbReference type="Gene3D" id="3.40.50.720">
    <property type="entry name" value="NAD(P)-binding Rossmann-like Domain"/>
    <property type="match status" value="1"/>
</dbReference>
<dbReference type="InterPro" id="IPR036291">
    <property type="entry name" value="NAD(P)-bd_dom_sf"/>
</dbReference>
<sequence length="319" mass="33341">MGKVLPGTGRPIRRGCQRCRRAGQRAKTTQQCSAMILVAGGTGTLGTKVVSLLLARGDGVRVLTRDALRADDLRGRGADAIVGDIRDSATIEAAVSGCTTVISALHGFIGGRGAGPAAIDRDGNRSLIRAAVAGNVDHAILMSAHGAAPDSPMSLHRMKYAAEQTLVGSGLDWTIIRSVPFLDTWIGVIGAHIADQGRALVPGRGDNPINFVSVNEVATVIDRSVHDRAFRGRIVDVTGPDNLTFTALARQLIEASGKPGQIAHIPLTALRVMSVLARPVAPAFARKAHAAVVMNTTDMTVNDRASALPPTSNSSPRQP</sequence>
<evidence type="ECO:0000259" key="3">
    <source>
        <dbReference type="Pfam" id="PF13460"/>
    </source>
</evidence>
<dbReference type="SUPFAM" id="SSF51735">
    <property type="entry name" value="NAD(P)-binding Rossmann-fold domains"/>
    <property type="match status" value="1"/>
</dbReference>
<feature type="domain" description="NAD(P)-binding" evidence="3">
    <location>
        <begin position="40"/>
        <end position="184"/>
    </location>
</feature>
<dbReference type="Proteomes" id="UP000298412">
    <property type="component" value="Unassembled WGS sequence"/>
</dbReference>
<keyword evidence="1" id="KW-0602">Photosynthesis</keyword>
<dbReference type="OrthoDB" id="319724at2"/>
<dbReference type="EMBL" id="SOFP01000062">
    <property type="protein sequence ID" value="TFC12435.1"/>
    <property type="molecule type" value="Genomic_DNA"/>
</dbReference>